<dbReference type="InterPro" id="IPR002553">
    <property type="entry name" value="Clathrin/coatomer_adapt-like_N"/>
</dbReference>
<evidence type="ECO:0000256" key="1">
    <source>
        <dbReference type="ARBA" id="ARBA00004308"/>
    </source>
</evidence>
<gene>
    <name evidence="7" type="ORF">AYI70_g5061</name>
</gene>
<sequence length="333" mass="37445">MSQYFSKAISIASNAAKISLKASEGLVENARELKKEIDGEIYDNAEAKIGNISKELSSNHEKEILVGLKRIIIKDLSDRNHSIRAMALKVLSGIKIRQISPLIVMSIKKCSSDPSPHVRKAAAMATLKVFRNDPTMSDQLIEIVKDMMIEQSPLAIGAIVTAFEAICGNDVNAIHQNFRRCCEMLLDVDEWGQIAVIQMLVRYARSQFTDPNKSINYKERSMELKDTRSPNLISSSEFLLSSENKNIPLDQDFELLLATLNKLLHSRNNAVVMVVVSAIFELAPINRIEALWKPLLRLLKSSPEIEALVVVNIYKIASKYPVTYFSDIYNLFF</sequence>
<dbReference type="InterPro" id="IPR016024">
    <property type="entry name" value="ARM-type_fold"/>
</dbReference>
<dbReference type="Gene3D" id="1.25.10.10">
    <property type="entry name" value="Leucine-rich Repeat Variant"/>
    <property type="match status" value="1"/>
</dbReference>
<dbReference type="GO" id="GO:0006886">
    <property type="term" value="P:intracellular protein transport"/>
    <property type="evidence" value="ECO:0007669"/>
    <property type="project" value="InterPro"/>
</dbReference>
<dbReference type="InterPro" id="IPR026739">
    <property type="entry name" value="AP_beta"/>
</dbReference>
<evidence type="ECO:0000256" key="4">
    <source>
        <dbReference type="ARBA" id="ARBA00022927"/>
    </source>
</evidence>
<reference evidence="7 8" key="1">
    <citation type="submission" date="2017-01" db="EMBL/GenBank/DDBJ databases">
        <authorList>
            <person name="Mah S.A."/>
            <person name="Swanson W.J."/>
            <person name="Moy G.W."/>
            <person name="Vacquier V.D."/>
        </authorList>
    </citation>
    <scope>NUCLEOTIDE SEQUENCE [LARGE SCALE GENOMIC DNA]</scope>
    <source>
        <strain evidence="7 8">GSMNP</strain>
    </source>
</reference>
<protein>
    <submittedName>
        <fullName evidence="7">AP-3 complex subunit beta-2</fullName>
    </submittedName>
</protein>
<dbReference type="Pfam" id="PF01602">
    <property type="entry name" value="Adaptin_N"/>
    <property type="match status" value="1"/>
</dbReference>
<dbReference type="GO" id="GO:0016192">
    <property type="term" value="P:vesicle-mediated transport"/>
    <property type="evidence" value="ECO:0007669"/>
    <property type="project" value="InterPro"/>
</dbReference>
<evidence type="ECO:0000256" key="5">
    <source>
        <dbReference type="ARBA" id="ARBA00023136"/>
    </source>
</evidence>
<keyword evidence="3" id="KW-0813">Transport</keyword>
<proteinExistence type="inferred from homology"/>
<comment type="similarity">
    <text evidence="2">Belongs to the adaptor complexes large subunit family.</text>
</comment>
<dbReference type="PANTHER" id="PTHR11134">
    <property type="entry name" value="ADAPTOR COMPLEX SUBUNIT BETA FAMILY MEMBER"/>
    <property type="match status" value="1"/>
</dbReference>
<keyword evidence="4" id="KW-0653">Protein transport</keyword>
<dbReference type="GO" id="GO:0012505">
    <property type="term" value="C:endomembrane system"/>
    <property type="evidence" value="ECO:0007669"/>
    <property type="project" value="UniProtKB-SubCell"/>
</dbReference>
<keyword evidence="8" id="KW-1185">Reference proteome</keyword>
<dbReference type="AlphaFoldDB" id="A0A1R1XW79"/>
<dbReference type="EMBL" id="LSSN01001624">
    <property type="protein sequence ID" value="OMJ18911.1"/>
    <property type="molecule type" value="Genomic_DNA"/>
</dbReference>
<accession>A0A1R1XW79</accession>
<evidence type="ECO:0000259" key="6">
    <source>
        <dbReference type="Pfam" id="PF01602"/>
    </source>
</evidence>
<dbReference type="Proteomes" id="UP000187283">
    <property type="component" value="Unassembled WGS sequence"/>
</dbReference>
<keyword evidence="5" id="KW-0472">Membrane</keyword>
<dbReference type="SUPFAM" id="SSF48371">
    <property type="entry name" value="ARM repeat"/>
    <property type="match status" value="1"/>
</dbReference>
<evidence type="ECO:0000313" key="7">
    <source>
        <dbReference type="EMBL" id="OMJ18911.1"/>
    </source>
</evidence>
<evidence type="ECO:0000256" key="2">
    <source>
        <dbReference type="ARBA" id="ARBA00006613"/>
    </source>
</evidence>
<name>A0A1R1XW79_9FUNG</name>
<dbReference type="STRING" id="133412.A0A1R1XW79"/>
<dbReference type="GO" id="GO:0030117">
    <property type="term" value="C:membrane coat"/>
    <property type="evidence" value="ECO:0007669"/>
    <property type="project" value="InterPro"/>
</dbReference>
<evidence type="ECO:0000313" key="8">
    <source>
        <dbReference type="Proteomes" id="UP000187283"/>
    </source>
</evidence>
<feature type="domain" description="Clathrin/coatomer adaptor adaptin-like N-terminal" evidence="6">
    <location>
        <begin position="69"/>
        <end position="321"/>
    </location>
</feature>
<organism evidence="7 8">
    <name type="scientific">Smittium culicis</name>
    <dbReference type="NCBI Taxonomy" id="133412"/>
    <lineage>
        <taxon>Eukaryota</taxon>
        <taxon>Fungi</taxon>
        <taxon>Fungi incertae sedis</taxon>
        <taxon>Zoopagomycota</taxon>
        <taxon>Kickxellomycotina</taxon>
        <taxon>Harpellomycetes</taxon>
        <taxon>Harpellales</taxon>
        <taxon>Legeriomycetaceae</taxon>
        <taxon>Smittium</taxon>
    </lineage>
</organism>
<dbReference type="OrthoDB" id="10254310at2759"/>
<comment type="caution">
    <text evidence="7">The sequence shown here is derived from an EMBL/GenBank/DDBJ whole genome shotgun (WGS) entry which is preliminary data.</text>
</comment>
<comment type="subcellular location">
    <subcellularLocation>
        <location evidence="1">Endomembrane system</location>
    </subcellularLocation>
</comment>
<evidence type="ECO:0000256" key="3">
    <source>
        <dbReference type="ARBA" id="ARBA00022448"/>
    </source>
</evidence>
<dbReference type="InterPro" id="IPR011989">
    <property type="entry name" value="ARM-like"/>
</dbReference>